<dbReference type="Proteomes" id="UP000002949">
    <property type="component" value="Unassembled WGS sequence"/>
</dbReference>
<accession>G6YCD9</accession>
<dbReference type="InterPro" id="IPR027417">
    <property type="entry name" value="P-loop_NTPase"/>
</dbReference>
<name>G6YCD9_9HYPH</name>
<dbReference type="PATRIC" id="fig|1082933.3.peg.3531"/>
<dbReference type="PANTHER" id="PTHR43581">
    <property type="entry name" value="ATP/GTP PHOSPHATASE"/>
    <property type="match status" value="1"/>
</dbReference>
<reference evidence="2 3" key="1">
    <citation type="journal article" date="2012" name="J. Bacteriol.">
        <title>Draft Genome Sequence of Plant Growth-Promoting Rhizobium Mesorhizobium amorphae, Isolated from Zinc-Lead Mine Tailings.</title>
        <authorList>
            <person name="Hao X."/>
            <person name="Lin Y."/>
            <person name="Johnstone L."/>
            <person name="Baltrus D.A."/>
            <person name="Miller S.J."/>
            <person name="Wei G."/>
            <person name="Rensing C."/>
        </authorList>
    </citation>
    <scope>NUCLEOTIDE SEQUENCE [LARGE SCALE GENOMIC DNA]</scope>
    <source>
        <strain evidence="2 3">CCNWGS0123</strain>
    </source>
</reference>
<dbReference type="Gene3D" id="3.40.50.300">
    <property type="entry name" value="P-loop containing nucleotide triphosphate hydrolases"/>
    <property type="match status" value="1"/>
</dbReference>
<dbReference type="InterPro" id="IPR051396">
    <property type="entry name" value="Bact_Antivir_Def_Nuclease"/>
</dbReference>
<proteinExistence type="predicted"/>
<dbReference type="SUPFAM" id="SSF52540">
    <property type="entry name" value="P-loop containing nucleoside triphosphate hydrolases"/>
    <property type="match status" value="1"/>
</dbReference>
<dbReference type="InterPro" id="IPR003959">
    <property type="entry name" value="ATPase_AAA_core"/>
</dbReference>
<protein>
    <recommendedName>
        <fullName evidence="1">ATPase AAA-type core domain-containing protein</fullName>
    </recommendedName>
</protein>
<evidence type="ECO:0000313" key="2">
    <source>
        <dbReference type="EMBL" id="EHH10618.1"/>
    </source>
</evidence>
<dbReference type="STRING" id="1082933.A6B35_28465"/>
<evidence type="ECO:0000259" key="1">
    <source>
        <dbReference type="Pfam" id="PF13304"/>
    </source>
</evidence>
<dbReference type="Pfam" id="PF13304">
    <property type="entry name" value="AAA_21"/>
    <property type="match status" value="1"/>
</dbReference>
<dbReference type="EMBL" id="AGSN01000126">
    <property type="protein sequence ID" value="EHH10618.1"/>
    <property type="molecule type" value="Genomic_DNA"/>
</dbReference>
<keyword evidence="3" id="KW-1185">Reference proteome</keyword>
<dbReference type="KEGG" id="mamo:A6B35_28465"/>
<gene>
    <name evidence="2" type="ORF">MEA186_18103</name>
</gene>
<dbReference type="GO" id="GO:0005524">
    <property type="term" value="F:ATP binding"/>
    <property type="evidence" value="ECO:0007669"/>
    <property type="project" value="InterPro"/>
</dbReference>
<dbReference type="GO" id="GO:0016887">
    <property type="term" value="F:ATP hydrolysis activity"/>
    <property type="evidence" value="ECO:0007669"/>
    <property type="project" value="InterPro"/>
</dbReference>
<sequence length="428" mass="47461">MFDAQRFGLGRSEFGYPDRLNSSADNLPAVLNRIQGERAAVFARLVAHIREIFSTIRNLSVRPTEQNDLEILVWPIDEQEHPELSVGLNNSGTGVAQAIAILTVAMTLDEAVIIIDEISSFLHPAAAKTLLRILQTNYPQHQYIISTHSPEVLSASSPSTVHFVRKSGFESSISPVDLGRLEDLRQVTGQLGISMTDVFAVDRIIWIEGPTEELCFPYIYTNSVGPMPRSTMFVPVIATGDFSQTGTRLELVLEIYNRLSSAAAPLVKSVTFGFDSEDLSERNKEDLLRRSGGHVHLLPRRHFECYLIESAAIATLVVAHVPGLQFDELHKRIEERLVALGGEKEFKAADIFKGNLSDPQWLAKVDAAKLIKRVCSEVSEQRFEFAKKVHSLELLKTRMASVTGKEDLAELIAYVSVLVDGSKDRPAV</sequence>
<organism evidence="2 3">
    <name type="scientific">Mesorhizobium amorphae CCNWGS0123</name>
    <dbReference type="NCBI Taxonomy" id="1082933"/>
    <lineage>
        <taxon>Bacteria</taxon>
        <taxon>Pseudomonadati</taxon>
        <taxon>Pseudomonadota</taxon>
        <taxon>Alphaproteobacteria</taxon>
        <taxon>Hyphomicrobiales</taxon>
        <taxon>Phyllobacteriaceae</taxon>
        <taxon>Mesorhizobium</taxon>
    </lineage>
</organism>
<feature type="domain" description="ATPase AAA-type core" evidence="1">
    <location>
        <begin position="92"/>
        <end position="154"/>
    </location>
</feature>
<dbReference type="eggNOG" id="COG4637">
    <property type="taxonomic scope" value="Bacteria"/>
</dbReference>
<dbReference type="PANTHER" id="PTHR43581:SF2">
    <property type="entry name" value="EXCINUCLEASE ATPASE SUBUNIT"/>
    <property type="match status" value="1"/>
</dbReference>
<dbReference type="AlphaFoldDB" id="G6YCD9"/>
<evidence type="ECO:0000313" key="3">
    <source>
        <dbReference type="Proteomes" id="UP000002949"/>
    </source>
</evidence>